<protein>
    <submittedName>
        <fullName evidence="1">Uncharacterized protein</fullName>
    </submittedName>
</protein>
<gene>
    <name evidence="1" type="ORF">BJP51_26695</name>
</gene>
<dbReference type="EMBL" id="MKQP01000040">
    <property type="protein sequence ID" value="OMD26783.1"/>
    <property type="molecule type" value="Genomic_DNA"/>
</dbReference>
<dbReference type="RefSeq" id="WP_076179547.1">
    <property type="nucleotide sequence ID" value="NZ_MKQP01000040.1"/>
</dbReference>
<accession>A0A1R0X1X1</accession>
<reference evidence="1 2" key="1">
    <citation type="submission" date="2016-10" db="EMBL/GenBank/DDBJ databases">
        <title>Paenibacillus species isolates.</title>
        <authorList>
            <person name="Beno S.M."/>
        </authorList>
    </citation>
    <scope>NUCLEOTIDE SEQUENCE [LARGE SCALE GENOMIC DNA]</scope>
    <source>
        <strain evidence="1 2">FSL H7-0604</strain>
    </source>
</reference>
<name>A0A1R0X1X1_9BACL</name>
<dbReference type="Proteomes" id="UP000187465">
    <property type="component" value="Unassembled WGS sequence"/>
</dbReference>
<dbReference type="AlphaFoldDB" id="A0A1R0X1X1"/>
<comment type="caution">
    <text evidence="1">The sequence shown here is derived from an EMBL/GenBank/DDBJ whole genome shotgun (WGS) entry which is preliminary data.</text>
</comment>
<sequence>MERETSTMLYFLSNLHPFGFKLTESFIIQTILERAKRERKDKSNKEIYSQGLNIFKDKKNKRVSDLIEEALQKGYLTIIGWQDDQRIFTMTEEGLLELAVYWTDGFSEQYKSFAIEVNRLFEKAKSPAPPIITIMKLYKNNYTLDKVYSNYIQKVDTRGHISREYHSHLLNEFAGASDVPNSYYMFHLAPKLYVPCELQGKKVTLEIQGIDTPENLVISSPFPNKCAGLKKGRKKSSFGFYPIIASKETFPEELEILLRWRIEEELLLDHQLNIKFDFMNHEGNLFSSDQQFSRSAKMNEFSLVSSAINSDIFSKNRTTDHVVKDIFNHFELRESISLSNFPVELHSLSWSGSHYGKWHKQRNL</sequence>
<organism evidence="1 2">
    <name type="scientific">Paenibacillus odorifer</name>
    <dbReference type="NCBI Taxonomy" id="189426"/>
    <lineage>
        <taxon>Bacteria</taxon>
        <taxon>Bacillati</taxon>
        <taxon>Bacillota</taxon>
        <taxon>Bacilli</taxon>
        <taxon>Bacillales</taxon>
        <taxon>Paenibacillaceae</taxon>
        <taxon>Paenibacillus</taxon>
    </lineage>
</organism>
<proteinExistence type="predicted"/>
<evidence type="ECO:0000313" key="1">
    <source>
        <dbReference type="EMBL" id="OMD26783.1"/>
    </source>
</evidence>
<evidence type="ECO:0000313" key="2">
    <source>
        <dbReference type="Proteomes" id="UP000187465"/>
    </source>
</evidence>